<dbReference type="RefSeq" id="WP_241227177.1">
    <property type="nucleotide sequence ID" value="NZ_QXGJ01000001.1"/>
</dbReference>
<comment type="caution">
    <text evidence="3">The sequence shown here is derived from an EMBL/GenBank/DDBJ whole genome shotgun (WGS) entry which is preliminary data.</text>
</comment>
<gene>
    <name evidence="3" type="ORF">D2E23_0088</name>
</gene>
<dbReference type="Pfam" id="PF13555">
    <property type="entry name" value="AAA_29"/>
    <property type="match status" value="1"/>
</dbReference>
<feature type="compositionally biased region" description="Basic residues" evidence="2">
    <location>
        <begin position="612"/>
        <end position="621"/>
    </location>
</feature>
<proteinExistence type="predicted"/>
<feature type="region of interest" description="Disordered" evidence="2">
    <location>
        <begin position="598"/>
        <end position="622"/>
    </location>
</feature>
<dbReference type="AlphaFoldDB" id="A0A430FHS9"/>
<dbReference type="EMBL" id="QXGJ01000001">
    <property type="protein sequence ID" value="RSX52360.1"/>
    <property type="molecule type" value="Genomic_DNA"/>
</dbReference>
<reference evidence="3 4" key="1">
    <citation type="submission" date="2018-09" db="EMBL/GenBank/DDBJ databases">
        <title>Characterization of the phylogenetic diversity of five novel species belonging to the genus Bifidobacterium.</title>
        <authorList>
            <person name="Lugli G.A."/>
            <person name="Duranti S."/>
            <person name="Milani C."/>
        </authorList>
    </citation>
    <scope>NUCLEOTIDE SEQUENCE [LARGE SCALE GENOMIC DNA]</scope>
    <source>
        <strain evidence="3 4">2028B</strain>
    </source>
</reference>
<feature type="region of interest" description="Disordered" evidence="2">
    <location>
        <begin position="755"/>
        <end position="777"/>
    </location>
</feature>
<protein>
    <submittedName>
        <fullName evidence="3">P-loop containing region of AAA domain-containing protein</fullName>
    </submittedName>
</protein>
<sequence length="1160" mass="129340">MSYDMQIIADRWMLDSRRIVNWGSYDGYHEFRPSTDDKLPVTLLAGASESGKSTLVDAQISLLYPTGTPFNKASNAGRSERSDYTYLRGMLGYGNSGGGDVPVFLRGRGDDGTPQPVWGAIVDTYVNRTTGQTLSCGKFLYLSAGDGQGEVRRQYVTWDHAIDPRLMDRYRDTPFTPTQLKNTYDGCDTFPNADVFHAHIWQIMGLSAEACRLLHKLQSADAPSRLDDIFKQGVLGVPKAIELAQAAVTDYERYDANFRSMEEKAKRIAKLRDIQTSHDAYVDAVQQERAFTAVDPDDERQGHATVAAWVTSRMTGEVRAQLPLDELALQRQEQELESLQRKVNDLQERVTQIESQMQERDGGNLSRLETELEQAEHALDDVREQRKRMQARFTSAGETMPADRQSWEECRVRLAALDADLAQHKAELEERRNTAVETSGGIKRELAVLRRDYERQRTQRTRISQPMDEARALIAKATGLSVAELPYVAELMDVREDAEEWRNAMNVVYGQLAQTILVDKRHEPGFAAKVSAIDPKLMVRRTWTFVDTTRDYISDSEKAWMSGKLRYREDSPFADWLKSQTCSERLDALCVDAIDDEDRSTRQVQRDGQVKSGKHGHHGSKGMHPVIGFVTEAYLEELRDQVTDAEARLVSADDEYRTASNDLETLRAREDLAEQLSYTPWDKVDVDGAERRIADLEATIDAIRNDPELARLLDIKQGLVRELNEAREHAVEAKMAKQGTEQAIQSAQRWLEAHAPAASATANVGHTARPSEEGTTTPVLADDVRQVLDAAYERAFSSVLNHDDRAHVIVMAGAGKTDADGAGKSFVASTVASVESDLRQRIGMLRAGVGSARSAVEDRMATYCELYVPDDDTVTASVGDYRFYQEELRSLSQLAAVNATNEEYVNCLDKMLMDFTQLNRAIDADARDIGDQLDKINAMLRGQQFGPKHGSLSIGADVRRPEAAFTGPLKRTMVLLNEWKAGGVSTPEENRRVFARCAGLVNRLRTELEQVRDANGIRSYGARNLDPRCRSSFYAVVHHKDGEDERITSTGGKSGGALQELTSFVYGAALIYLLGGDVTGQPTYTTLFLDEALIKADGRYTQRALSVLPRLGFQVIVSAPESKTAEILEVSSKAYVAYKDPDTSRSYLQEVLLDDNGSAQ</sequence>
<evidence type="ECO:0000313" key="3">
    <source>
        <dbReference type="EMBL" id="RSX52360.1"/>
    </source>
</evidence>
<dbReference type="Proteomes" id="UP000288607">
    <property type="component" value="Unassembled WGS sequence"/>
</dbReference>
<evidence type="ECO:0000256" key="2">
    <source>
        <dbReference type="SAM" id="MobiDB-lite"/>
    </source>
</evidence>
<evidence type="ECO:0000313" key="4">
    <source>
        <dbReference type="Proteomes" id="UP000288607"/>
    </source>
</evidence>
<organism evidence="3 4">
    <name type="scientific">Bifidobacterium callimiconis</name>
    <dbReference type="NCBI Taxonomy" id="2306973"/>
    <lineage>
        <taxon>Bacteria</taxon>
        <taxon>Bacillati</taxon>
        <taxon>Actinomycetota</taxon>
        <taxon>Actinomycetes</taxon>
        <taxon>Bifidobacteriales</taxon>
        <taxon>Bifidobacteriaceae</taxon>
        <taxon>Bifidobacterium</taxon>
    </lineage>
</organism>
<feature type="compositionally biased region" description="Basic and acidic residues" evidence="2">
    <location>
        <begin position="599"/>
        <end position="609"/>
    </location>
</feature>
<keyword evidence="1" id="KW-0175">Coiled coil</keyword>
<dbReference type="Gene3D" id="1.10.287.1490">
    <property type="match status" value="1"/>
</dbReference>
<keyword evidence="4" id="KW-1185">Reference proteome</keyword>
<name>A0A430FHS9_9BIFI</name>
<feature type="coiled-coil region" evidence="1">
    <location>
        <begin position="322"/>
        <end position="434"/>
    </location>
</feature>
<evidence type="ECO:0000256" key="1">
    <source>
        <dbReference type="SAM" id="Coils"/>
    </source>
</evidence>
<feature type="coiled-coil region" evidence="1">
    <location>
        <begin position="635"/>
        <end position="729"/>
    </location>
</feature>
<accession>A0A430FHS9</accession>
<dbReference type="Pfam" id="PF13558">
    <property type="entry name" value="SbcC_Walker_B"/>
    <property type="match status" value="1"/>
</dbReference>